<dbReference type="STRING" id="418985.A0A1V9XPP3"/>
<sequence length="170" mass="19039">FLGWVSAHGGGPGAATSLRCGGAFVPRTWPEIERSCGQRRRCRLPAARWSAKGAAVKMTCTKATTRGLSLDLNSPFSPHVSDLRSPEDINLNLYNFDKVDALNCPYVLTSPRSLEACANLGIKPVELLSKSFEEFRDELPSYTPFEEVKHLYKLFEIQRTRQKYQDQADT</sequence>
<protein>
    <submittedName>
        <fullName evidence="1">Uncharacterized protein</fullName>
    </submittedName>
</protein>
<keyword evidence="2" id="KW-1185">Reference proteome</keyword>
<name>A0A1V9XPP3_9ACAR</name>
<proteinExistence type="predicted"/>
<evidence type="ECO:0000313" key="1">
    <source>
        <dbReference type="EMBL" id="OQR75480.1"/>
    </source>
</evidence>
<dbReference type="AlphaFoldDB" id="A0A1V9XPP3"/>
<accession>A0A1V9XPP3</accession>
<dbReference type="Proteomes" id="UP000192247">
    <property type="component" value="Unassembled WGS sequence"/>
</dbReference>
<dbReference type="OrthoDB" id="200110at2759"/>
<comment type="caution">
    <text evidence="1">The sequence shown here is derived from an EMBL/GenBank/DDBJ whole genome shotgun (WGS) entry which is preliminary data.</text>
</comment>
<dbReference type="EMBL" id="MNPL01006315">
    <property type="protein sequence ID" value="OQR75480.1"/>
    <property type="molecule type" value="Genomic_DNA"/>
</dbReference>
<evidence type="ECO:0000313" key="2">
    <source>
        <dbReference type="Proteomes" id="UP000192247"/>
    </source>
</evidence>
<dbReference type="PANTHER" id="PTHR33663">
    <property type="entry name" value="COILED-COIL DOMAIN-CONTAINING PROTEIN 177"/>
    <property type="match status" value="1"/>
</dbReference>
<dbReference type="InterPro" id="IPR029090">
    <property type="entry name" value="DUF4659"/>
</dbReference>
<gene>
    <name evidence="1" type="ORF">BIW11_08390</name>
</gene>
<dbReference type="PANTHER" id="PTHR33663:SF2">
    <property type="entry name" value="COILED-COIL DOMAIN-CONTAINING PROTEIN 177"/>
    <property type="match status" value="1"/>
</dbReference>
<organism evidence="1 2">
    <name type="scientific">Tropilaelaps mercedesae</name>
    <dbReference type="NCBI Taxonomy" id="418985"/>
    <lineage>
        <taxon>Eukaryota</taxon>
        <taxon>Metazoa</taxon>
        <taxon>Ecdysozoa</taxon>
        <taxon>Arthropoda</taxon>
        <taxon>Chelicerata</taxon>
        <taxon>Arachnida</taxon>
        <taxon>Acari</taxon>
        <taxon>Parasitiformes</taxon>
        <taxon>Mesostigmata</taxon>
        <taxon>Gamasina</taxon>
        <taxon>Dermanyssoidea</taxon>
        <taxon>Laelapidae</taxon>
        <taxon>Tropilaelaps</taxon>
    </lineage>
</organism>
<reference evidence="1 2" key="1">
    <citation type="journal article" date="2017" name="Gigascience">
        <title>Draft genome of the honey bee ectoparasitic mite, Tropilaelaps mercedesae, is shaped by the parasitic life history.</title>
        <authorList>
            <person name="Dong X."/>
            <person name="Armstrong S.D."/>
            <person name="Xia D."/>
            <person name="Makepeace B.L."/>
            <person name="Darby A.C."/>
            <person name="Kadowaki T."/>
        </authorList>
    </citation>
    <scope>NUCLEOTIDE SEQUENCE [LARGE SCALE GENOMIC DNA]</scope>
    <source>
        <strain evidence="1">Wuxi-XJTLU</strain>
    </source>
</reference>
<dbReference type="InParanoid" id="A0A1V9XPP3"/>
<feature type="non-terminal residue" evidence="1">
    <location>
        <position position="1"/>
    </location>
</feature>